<dbReference type="PROSITE" id="PS00018">
    <property type="entry name" value="EF_HAND_1"/>
    <property type="match status" value="2"/>
</dbReference>
<evidence type="ECO:0000256" key="2">
    <source>
        <dbReference type="ARBA" id="ARBA00022490"/>
    </source>
</evidence>
<dbReference type="PANTHER" id="PTHR46212">
    <property type="entry name" value="PEFLIN"/>
    <property type="match status" value="1"/>
</dbReference>
<gene>
    <name evidence="7" type="ORF">PPAR00522_LOCUS994</name>
</gene>
<dbReference type="InterPro" id="IPR011992">
    <property type="entry name" value="EF-hand-dom_pair"/>
</dbReference>
<dbReference type="SMART" id="SM00054">
    <property type="entry name" value="EFh"/>
    <property type="match status" value="3"/>
</dbReference>
<evidence type="ECO:0000256" key="3">
    <source>
        <dbReference type="ARBA" id="ARBA00022723"/>
    </source>
</evidence>
<organism evidence="7">
    <name type="scientific">Polytomella parva</name>
    <dbReference type="NCBI Taxonomy" id="51329"/>
    <lineage>
        <taxon>Eukaryota</taxon>
        <taxon>Viridiplantae</taxon>
        <taxon>Chlorophyta</taxon>
        <taxon>core chlorophytes</taxon>
        <taxon>Chlorophyceae</taxon>
        <taxon>CS clade</taxon>
        <taxon>Chlamydomonadales</taxon>
        <taxon>Chlamydomonadaceae</taxon>
        <taxon>Polytomella</taxon>
    </lineage>
</organism>
<evidence type="ECO:0000256" key="5">
    <source>
        <dbReference type="ARBA" id="ARBA00022837"/>
    </source>
</evidence>
<dbReference type="InterPro" id="IPR002048">
    <property type="entry name" value="EF_hand_dom"/>
</dbReference>
<evidence type="ECO:0000256" key="4">
    <source>
        <dbReference type="ARBA" id="ARBA00022737"/>
    </source>
</evidence>
<keyword evidence="2" id="KW-0963">Cytoplasm</keyword>
<evidence type="ECO:0000256" key="1">
    <source>
        <dbReference type="ARBA" id="ARBA00004496"/>
    </source>
</evidence>
<dbReference type="GO" id="GO:0005509">
    <property type="term" value="F:calcium ion binding"/>
    <property type="evidence" value="ECO:0007669"/>
    <property type="project" value="InterPro"/>
</dbReference>
<sequence>MEFDKDRDGELEPSELCEALSKGNIHYNKTDTDLMIRAFDRSGNRRLNFDEFKDLATFLHKVQDSFNSVSCTKSFRDGEIHFLTFDEVNVALTNSGVHLVPEALQAMCRRYDSDRSETITLDEFIRLFLFVSSCLLTFKAYDLEKKGQIVLSFSEFVYAGSNLC</sequence>
<dbReference type="PROSITE" id="PS50222">
    <property type="entry name" value="EF_HAND_2"/>
    <property type="match status" value="3"/>
</dbReference>
<evidence type="ECO:0000313" key="7">
    <source>
        <dbReference type="EMBL" id="CAD8764610.1"/>
    </source>
</evidence>
<keyword evidence="3" id="KW-0479">Metal-binding</keyword>
<keyword evidence="5" id="KW-0106">Calcium</keyword>
<accession>A0A7S0UN56</accession>
<feature type="domain" description="EF-hand" evidence="6">
    <location>
        <begin position="1"/>
        <end position="26"/>
    </location>
</feature>
<name>A0A7S0UN56_9CHLO</name>
<dbReference type="InterPro" id="IPR018247">
    <property type="entry name" value="EF_Hand_1_Ca_BS"/>
</dbReference>
<proteinExistence type="predicted"/>
<dbReference type="AlphaFoldDB" id="A0A7S0UN56"/>
<comment type="subcellular location">
    <subcellularLocation>
        <location evidence="1">Cytoplasm</location>
    </subcellularLocation>
</comment>
<evidence type="ECO:0000259" key="6">
    <source>
        <dbReference type="PROSITE" id="PS50222"/>
    </source>
</evidence>
<dbReference type="EMBL" id="HBFM01001775">
    <property type="protein sequence ID" value="CAD8764610.1"/>
    <property type="molecule type" value="Transcribed_RNA"/>
</dbReference>
<dbReference type="GO" id="GO:0005737">
    <property type="term" value="C:cytoplasm"/>
    <property type="evidence" value="ECO:0007669"/>
    <property type="project" value="UniProtKB-SubCell"/>
</dbReference>
<keyword evidence="4" id="KW-0677">Repeat</keyword>
<feature type="domain" description="EF-hand" evidence="6">
    <location>
        <begin position="27"/>
        <end position="62"/>
    </location>
</feature>
<dbReference type="PANTHER" id="PTHR46212:SF3">
    <property type="entry name" value="GH27120P"/>
    <property type="match status" value="1"/>
</dbReference>
<feature type="domain" description="EF-hand" evidence="6">
    <location>
        <begin position="99"/>
        <end position="134"/>
    </location>
</feature>
<reference evidence="7" key="1">
    <citation type="submission" date="2021-01" db="EMBL/GenBank/DDBJ databases">
        <authorList>
            <person name="Corre E."/>
            <person name="Pelletier E."/>
            <person name="Niang G."/>
            <person name="Scheremetjew M."/>
            <person name="Finn R."/>
            <person name="Kale V."/>
            <person name="Holt S."/>
            <person name="Cochrane G."/>
            <person name="Meng A."/>
            <person name="Brown T."/>
            <person name="Cohen L."/>
        </authorList>
    </citation>
    <scope>NUCLEOTIDE SEQUENCE</scope>
    <source>
        <strain evidence="7">SAG 63-3</strain>
    </source>
</reference>
<dbReference type="Gene3D" id="1.10.238.10">
    <property type="entry name" value="EF-hand"/>
    <property type="match status" value="2"/>
</dbReference>
<dbReference type="GO" id="GO:0048306">
    <property type="term" value="F:calcium-dependent protein binding"/>
    <property type="evidence" value="ECO:0007669"/>
    <property type="project" value="UniProtKB-ARBA"/>
</dbReference>
<protein>
    <recommendedName>
        <fullName evidence="6">EF-hand domain-containing protein</fullName>
    </recommendedName>
</protein>
<dbReference type="InterPro" id="IPR051426">
    <property type="entry name" value="Peflin/Sorcin_CaBP"/>
</dbReference>
<dbReference type="Pfam" id="PF13499">
    <property type="entry name" value="EF-hand_7"/>
    <property type="match status" value="1"/>
</dbReference>
<dbReference type="SUPFAM" id="SSF47473">
    <property type="entry name" value="EF-hand"/>
    <property type="match status" value="1"/>
</dbReference>